<feature type="transmembrane region" description="Helical" evidence="1">
    <location>
        <begin position="95"/>
        <end position="112"/>
    </location>
</feature>
<evidence type="ECO:0000313" key="2">
    <source>
        <dbReference type="EMBL" id="MEE1865474.1"/>
    </source>
</evidence>
<name>A0AB35WTP2_9PSED</name>
<dbReference type="RefSeq" id="WP_136478763.1">
    <property type="nucleotide sequence ID" value="NZ_JAZDCU010000002.1"/>
</dbReference>
<keyword evidence="1" id="KW-0472">Membrane</keyword>
<dbReference type="Proteomes" id="UP001307839">
    <property type="component" value="Unassembled WGS sequence"/>
</dbReference>
<reference evidence="2 3" key="1">
    <citation type="submission" date="2024-01" db="EMBL/GenBank/DDBJ databases">
        <title>Unpublished Manusciprt.</title>
        <authorList>
            <person name="Duman M."/>
            <person name="Valdes E.G."/>
            <person name="Ajmi N."/>
            <person name="Altun S."/>
            <person name="Saticioglu I.B."/>
        </authorList>
    </citation>
    <scope>NUCLEOTIDE SEQUENCE [LARGE SCALE GENOMIC DNA]</scope>
    <source>
        <strain evidence="2 3">120P</strain>
    </source>
</reference>
<keyword evidence="1" id="KW-0812">Transmembrane</keyword>
<sequence>MIRRRLLLNFALHTLACVLFVLLNDYAVSYYKQNFGGFTARGVAAGMVAWGAWYLLMIFSIPIAMIMRLRVRILLTLAQAALILYWLMPEHPVRALFYASLNGSLTLMAVLLSEGIGRRLKPFVSTQAQARIAGL</sequence>
<accession>A0AB35WTP2</accession>
<comment type="caution">
    <text evidence="2">The sequence shown here is derived from an EMBL/GenBank/DDBJ whole genome shotgun (WGS) entry which is preliminary data.</text>
</comment>
<keyword evidence="3" id="KW-1185">Reference proteome</keyword>
<protein>
    <recommendedName>
        <fullName evidence="4">MFS transporter</fullName>
    </recommendedName>
</protein>
<evidence type="ECO:0000313" key="3">
    <source>
        <dbReference type="Proteomes" id="UP001307839"/>
    </source>
</evidence>
<organism evidence="2 3">
    <name type="scientific">Pseudomonas auratipiscis</name>
    <dbReference type="NCBI Taxonomy" id="3115853"/>
    <lineage>
        <taxon>Bacteria</taxon>
        <taxon>Pseudomonadati</taxon>
        <taxon>Pseudomonadota</taxon>
        <taxon>Gammaproteobacteria</taxon>
        <taxon>Pseudomonadales</taxon>
        <taxon>Pseudomonadaceae</taxon>
        <taxon>Pseudomonas</taxon>
    </lineage>
</organism>
<evidence type="ECO:0008006" key="4">
    <source>
        <dbReference type="Google" id="ProtNLM"/>
    </source>
</evidence>
<feature type="transmembrane region" description="Helical" evidence="1">
    <location>
        <begin position="43"/>
        <end position="64"/>
    </location>
</feature>
<feature type="transmembrane region" description="Helical" evidence="1">
    <location>
        <begin position="71"/>
        <end position="89"/>
    </location>
</feature>
<dbReference type="AlphaFoldDB" id="A0AB35WTP2"/>
<evidence type="ECO:0000256" key="1">
    <source>
        <dbReference type="SAM" id="Phobius"/>
    </source>
</evidence>
<feature type="transmembrane region" description="Helical" evidence="1">
    <location>
        <begin position="7"/>
        <end position="23"/>
    </location>
</feature>
<gene>
    <name evidence="2" type="ORF">V0R53_03585</name>
</gene>
<proteinExistence type="predicted"/>
<keyword evidence="1" id="KW-1133">Transmembrane helix</keyword>
<dbReference type="EMBL" id="JAZDQP010000002">
    <property type="protein sequence ID" value="MEE1865474.1"/>
    <property type="molecule type" value="Genomic_DNA"/>
</dbReference>